<proteinExistence type="predicted"/>
<dbReference type="RefSeq" id="WP_085854792.1">
    <property type="nucleotide sequence ID" value="NZ_FOPF01000008.1"/>
</dbReference>
<name>A0A1Y5T876_9RHOB</name>
<protein>
    <recommendedName>
        <fullName evidence="3">Antifreeze protein</fullName>
    </recommendedName>
</protein>
<dbReference type="STRING" id="315423.SAMN04488020_10876"/>
<evidence type="ECO:0000313" key="1">
    <source>
        <dbReference type="EMBL" id="SLN57602.1"/>
    </source>
</evidence>
<keyword evidence="2" id="KW-1185">Reference proteome</keyword>
<gene>
    <name evidence="1" type="ORF">PAM7066_02784</name>
</gene>
<dbReference type="OrthoDB" id="7869201at2"/>
<dbReference type="Proteomes" id="UP000193870">
    <property type="component" value="Unassembled WGS sequence"/>
</dbReference>
<sequence>MGNQGYVTNMFAAMRMMTEAQAVISYRVLGVAGLWPVAPSEVWRMSLEKGPAFAAASQAAWTSALAGQSPDKVAAAWLKPISGHTRSNERRLSRRR</sequence>
<reference evidence="1 2" key="1">
    <citation type="submission" date="2017-03" db="EMBL/GenBank/DDBJ databases">
        <authorList>
            <person name="Afonso C.L."/>
            <person name="Miller P.J."/>
            <person name="Scott M.A."/>
            <person name="Spackman E."/>
            <person name="Goraichik I."/>
            <person name="Dimitrov K.M."/>
            <person name="Suarez D.L."/>
            <person name="Swayne D.E."/>
        </authorList>
    </citation>
    <scope>NUCLEOTIDE SEQUENCE [LARGE SCALE GENOMIC DNA]</scope>
    <source>
        <strain evidence="1 2">CECT 7066</strain>
    </source>
</reference>
<evidence type="ECO:0000313" key="2">
    <source>
        <dbReference type="Proteomes" id="UP000193870"/>
    </source>
</evidence>
<dbReference type="EMBL" id="FWFV01000008">
    <property type="protein sequence ID" value="SLN57602.1"/>
    <property type="molecule type" value="Genomic_DNA"/>
</dbReference>
<accession>A0A1Y5T876</accession>
<dbReference type="AlphaFoldDB" id="A0A1Y5T876"/>
<organism evidence="1 2">
    <name type="scientific">Palleronia marisminoris</name>
    <dbReference type="NCBI Taxonomy" id="315423"/>
    <lineage>
        <taxon>Bacteria</taxon>
        <taxon>Pseudomonadati</taxon>
        <taxon>Pseudomonadota</taxon>
        <taxon>Alphaproteobacteria</taxon>
        <taxon>Rhodobacterales</taxon>
        <taxon>Roseobacteraceae</taxon>
        <taxon>Palleronia</taxon>
    </lineage>
</organism>
<evidence type="ECO:0008006" key="3">
    <source>
        <dbReference type="Google" id="ProtNLM"/>
    </source>
</evidence>